<comment type="caution">
    <text evidence="3">The sequence shown here is derived from an EMBL/GenBank/DDBJ whole genome shotgun (WGS) entry which is preliminary data.</text>
</comment>
<dbReference type="PANTHER" id="PTHR43377">
    <property type="entry name" value="BILIVERDIN REDUCTASE A"/>
    <property type="match status" value="1"/>
</dbReference>
<evidence type="ECO:0000313" key="3">
    <source>
        <dbReference type="EMBL" id="EAQ11794.1"/>
    </source>
</evidence>
<sequence>MLMVPSFDADTRVKLTAAAAPREESRDAFEKEYGGTGYATVEELCADPDVEAIYIATPHQMHVDHVLAAARAGKHILVEKPLAVSMEDAEVMVSAAKEAGVHLIVGPSHSFDPPVELATQLISSGKFGQLRMIQAFNYTDFLYRPRRPEELRTEEGGGVLFSQAIHQIDVVRRLAGGMAEKIYAMTGAWDPKRPTEGAFTALMNFAGGCVANMTYSGYAHFDSDIWMNNVGELGQRKSEGAYGGARRALLDLNPDDEVRLKTTRTFGSGTTIEAEHNEHFGPVIALCDRADLRLTPDGIEVFGDTERGFIEAKFGPAPRRTVLDALVDAVRHNKAPDQTGEWGLASLEVCHAILQSAETGQAVDLQRQCKTNH</sequence>
<evidence type="ECO:0000313" key="4">
    <source>
        <dbReference type="Proteomes" id="UP000002931"/>
    </source>
</evidence>
<dbReference type="PANTHER" id="PTHR43377:SF1">
    <property type="entry name" value="BILIVERDIN REDUCTASE A"/>
    <property type="match status" value="1"/>
</dbReference>
<dbReference type="InterPro" id="IPR055170">
    <property type="entry name" value="GFO_IDH_MocA-like_dom"/>
</dbReference>
<dbReference type="EMBL" id="AAMT01000012">
    <property type="protein sequence ID" value="EAQ11794.1"/>
    <property type="molecule type" value="Genomic_DNA"/>
</dbReference>
<dbReference type="InterPro" id="IPR036291">
    <property type="entry name" value="NAD(P)-bd_dom_sf"/>
</dbReference>
<dbReference type="GO" id="GO:0000166">
    <property type="term" value="F:nucleotide binding"/>
    <property type="evidence" value="ECO:0007669"/>
    <property type="project" value="InterPro"/>
</dbReference>
<dbReference type="Pfam" id="PF01408">
    <property type="entry name" value="GFO_IDH_MocA"/>
    <property type="match status" value="1"/>
</dbReference>
<dbReference type="Gene3D" id="3.30.360.10">
    <property type="entry name" value="Dihydrodipicolinate Reductase, domain 2"/>
    <property type="match status" value="1"/>
</dbReference>
<dbReference type="Proteomes" id="UP000002931">
    <property type="component" value="Unassembled WGS sequence"/>
</dbReference>
<feature type="domain" description="GFO/IDH/MocA-like oxidoreductase" evidence="2">
    <location>
        <begin position="118"/>
        <end position="234"/>
    </location>
</feature>
<dbReference type="InterPro" id="IPR000683">
    <property type="entry name" value="Gfo/Idh/MocA-like_OxRdtase_N"/>
</dbReference>
<protein>
    <submittedName>
        <fullName evidence="3">Probable dehydrogenase</fullName>
    </submittedName>
</protein>
<name>A3VIV0_9RHOB</name>
<dbReference type="InterPro" id="IPR051450">
    <property type="entry name" value="Gfo/Idh/MocA_Oxidoreductases"/>
</dbReference>
<evidence type="ECO:0000259" key="2">
    <source>
        <dbReference type="Pfam" id="PF22725"/>
    </source>
</evidence>
<dbReference type="STRING" id="314271.RB2654_00370"/>
<gene>
    <name evidence="3" type="ORF">RB2654_00370</name>
</gene>
<organism evidence="3 4">
    <name type="scientific">Maritimibacter alkaliphilus HTCC2654</name>
    <dbReference type="NCBI Taxonomy" id="314271"/>
    <lineage>
        <taxon>Bacteria</taxon>
        <taxon>Pseudomonadati</taxon>
        <taxon>Pseudomonadota</taxon>
        <taxon>Alphaproteobacteria</taxon>
        <taxon>Rhodobacterales</taxon>
        <taxon>Roseobacteraceae</taxon>
        <taxon>Maritimibacter</taxon>
    </lineage>
</organism>
<evidence type="ECO:0000259" key="1">
    <source>
        <dbReference type="Pfam" id="PF01408"/>
    </source>
</evidence>
<keyword evidence="4" id="KW-1185">Reference proteome</keyword>
<reference evidence="3 4" key="1">
    <citation type="journal article" date="2010" name="J. Bacteriol.">
        <title>Genome sequences of Pelagibaca bermudensis HTCC2601T and Maritimibacter alkaliphilus HTCC2654T, the type strains of two marine Roseobacter genera.</title>
        <authorList>
            <person name="Thrash J.C."/>
            <person name="Cho J.C."/>
            <person name="Ferriera S."/>
            <person name="Johnson J."/>
            <person name="Vergin K.L."/>
            <person name="Giovannoni S.J."/>
        </authorList>
    </citation>
    <scope>NUCLEOTIDE SEQUENCE [LARGE SCALE GENOMIC DNA]</scope>
    <source>
        <strain evidence="3 4">HTCC2654</strain>
    </source>
</reference>
<dbReference type="Gene3D" id="3.40.50.720">
    <property type="entry name" value="NAD(P)-binding Rossmann-like Domain"/>
    <property type="match status" value="1"/>
</dbReference>
<dbReference type="HOGENOM" id="CLU_023194_1_3_5"/>
<dbReference type="Pfam" id="PF22725">
    <property type="entry name" value="GFO_IDH_MocA_C3"/>
    <property type="match status" value="1"/>
</dbReference>
<feature type="domain" description="Gfo/Idh/MocA-like oxidoreductase N-terminal" evidence="1">
    <location>
        <begin position="10"/>
        <end position="106"/>
    </location>
</feature>
<dbReference type="eggNOG" id="COG0673">
    <property type="taxonomic scope" value="Bacteria"/>
</dbReference>
<proteinExistence type="predicted"/>
<accession>A3VIV0</accession>
<dbReference type="AlphaFoldDB" id="A3VIV0"/>
<dbReference type="SUPFAM" id="SSF51735">
    <property type="entry name" value="NAD(P)-binding Rossmann-fold domains"/>
    <property type="match status" value="1"/>
</dbReference>
<dbReference type="SUPFAM" id="SSF55347">
    <property type="entry name" value="Glyceraldehyde-3-phosphate dehydrogenase-like, C-terminal domain"/>
    <property type="match status" value="1"/>
</dbReference>